<name>A0A0F9BBP2_9ZZZZ</name>
<feature type="non-terminal residue" evidence="1">
    <location>
        <position position="35"/>
    </location>
</feature>
<evidence type="ECO:0000313" key="1">
    <source>
        <dbReference type="EMBL" id="KKL19135.1"/>
    </source>
</evidence>
<proteinExistence type="predicted"/>
<reference evidence="1" key="1">
    <citation type="journal article" date="2015" name="Nature">
        <title>Complex archaea that bridge the gap between prokaryotes and eukaryotes.</title>
        <authorList>
            <person name="Spang A."/>
            <person name="Saw J.H."/>
            <person name="Jorgensen S.L."/>
            <person name="Zaremba-Niedzwiedzka K."/>
            <person name="Martijn J."/>
            <person name="Lind A.E."/>
            <person name="van Eijk R."/>
            <person name="Schleper C."/>
            <person name="Guy L."/>
            <person name="Ettema T.J."/>
        </authorList>
    </citation>
    <scope>NUCLEOTIDE SEQUENCE</scope>
</reference>
<gene>
    <name evidence="1" type="ORF">LCGC14_2468490</name>
</gene>
<sequence length="35" mass="3983">MDSCAALPLHGFDVRPPHRQNAEICYEGIFLPLDR</sequence>
<dbReference type="EMBL" id="LAZR01038599">
    <property type="protein sequence ID" value="KKL19135.1"/>
    <property type="molecule type" value="Genomic_DNA"/>
</dbReference>
<accession>A0A0F9BBP2</accession>
<dbReference type="AlphaFoldDB" id="A0A0F9BBP2"/>
<protein>
    <submittedName>
        <fullName evidence="1">Uncharacterized protein</fullName>
    </submittedName>
</protein>
<comment type="caution">
    <text evidence="1">The sequence shown here is derived from an EMBL/GenBank/DDBJ whole genome shotgun (WGS) entry which is preliminary data.</text>
</comment>
<organism evidence="1">
    <name type="scientific">marine sediment metagenome</name>
    <dbReference type="NCBI Taxonomy" id="412755"/>
    <lineage>
        <taxon>unclassified sequences</taxon>
        <taxon>metagenomes</taxon>
        <taxon>ecological metagenomes</taxon>
    </lineage>
</organism>